<dbReference type="Pfam" id="PF12056">
    <property type="entry name" value="DUF3537"/>
    <property type="match status" value="1"/>
</dbReference>
<reference evidence="2 3" key="1">
    <citation type="journal article" date="2014" name="Agronomy (Basel)">
        <title>A Draft Genome Sequence for Ensete ventricosum, the Drought-Tolerant Tree Against Hunger.</title>
        <authorList>
            <person name="Harrison J."/>
            <person name="Moore K.A."/>
            <person name="Paszkiewicz K."/>
            <person name="Jones T."/>
            <person name="Grant M."/>
            <person name="Ambacheew D."/>
            <person name="Muzemil S."/>
            <person name="Studholme D.J."/>
        </authorList>
    </citation>
    <scope>NUCLEOTIDE SEQUENCE [LARGE SCALE GENOMIC DNA]</scope>
</reference>
<name>A0A426XB15_ENSVE</name>
<accession>A0A426XB15</accession>
<gene>
    <name evidence="2" type="ORF">B296_00052911</name>
</gene>
<evidence type="ECO:0000313" key="3">
    <source>
        <dbReference type="Proteomes" id="UP000287651"/>
    </source>
</evidence>
<evidence type="ECO:0000313" key="2">
    <source>
        <dbReference type="EMBL" id="RRT36673.1"/>
    </source>
</evidence>
<dbReference type="InterPro" id="IPR021924">
    <property type="entry name" value="DUF3537"/>
</dbReference>
<proteinExistence type="predicted"/>
<evidence type="ECO:0000256" key="1">
    <source>
        <dbReference type="SAM" id="Phobius"/>
    </source>
</evidence>
<dbReference type="Proteomes" id="UP000287651">
    <property type="component" value="Unassembled WGS sequence"/>
</dbReference>
<keyword evidence="1" id="KW-0472">Membrane</keyword>
<comment type="caution">
    <text evidence="2">The sequence shown here is derived from an EMBL/GenBank/DDBJ whole genome shotgun (WGS) entry which is preliminary data.</text>
</comment>
<organism evidence="2 3">
    <name type="scientific">Ensete ventricosum</name>
    <name type="common">Abyssinian banana</name>
    <name type="synonym">Musa ensete</name>
    <dbReference type="NCBI Taxonomy" id="4639"/>
    <lineage>
        <taxon>Eukaryota</taxon>
        <taxon>Viridiplantae</taxon>
        <taxon>Streptophyta</taxon>
        <taxon>Embryophyta</taxon>
        <taxon>Tracheophyta</taxon>
        <taxon>Spermatophyta</taxon>
        <taxon>Magnoliopsida</taxon>
        <taxon>Liliopsida</taxon>
        <taxon>Zingiberales</taxon>
        <taxon>Musaceae</taxon>
        <taxon>Ensete</taxon>
    </lineage>
</organism>
<dbReference type="AlphaFoldDB" id="A0A426XB15"/>
<feature type="transmembrane region" description="Helical" evidence="1">
    <location>
        <begin position="54"/>
        <end position="75"/>
    </location>
</feature>
<dbReference type="EMBL" id="AMZH03023274">
    <property type="protein sequence ID" value="RRT36673.1"/>
    <property type="molecule type" value="Genomic_DNA"/>
</dbReference>
<protein>
    <submittedName>
        <fullName evidence="2">Uncharacterized protein</fullName>
    </submittedName>
</protein>
<keyword evidence="1" id="KW-0812">Transmembrane</keyword>
<keyword evidence="1" id="KW-1133">Transmembrane helix</keyword>
<sequence>MKVTTSTSTKPLLLSSISYTHNLSYADNKLRSFWSCFRWMCVDQSDVRHAIISWSLFLLGVFIPITSHIILSYALTHRAYDVVV</sequence>